<comment type="caution">
    <text evidence="2">The sequence shown here is derived from an EMBL/GenBank/DDBJ whole genome shotgun (WGS) entry which is preliminary data.</text>
</comment>
<evidence type="ECO:0000313" key="3">
    <source>
        <dbReference type="Proteomes" id="UP001408789"/>
    </source>
</evidence>
<keyword evidence="3" id="KW-1185">Reference proteome</keyword>
<proteinExistence type="predicted"/>
<evidence type="ECO:0000256" key="1">
    <source>
        <dbReference type="SAM" id="MobiDB-lite"/>
    </source>
</evidence>
<protein>
    <submittedName>
        <fullName evidence="2">Uncharacterized protein</fullName>
    </submittedName>
</protein>
<accession>A0AAP0HE03</accession>
<dbReference type="EMBL" id="JBCNJP010000003">
    <property type="protein sequence ID" value="KAK9079215.1"/>
    <property type="molecule type" value="Genomic_DNA"/>
</dbReference>
<evidence type="ECO:0000313" key="2">
    <source>
        <dbReference type="EMBL" id="KAK9079215.1"/>
    </source>
</evidence>
<dbReference type="AlphaFoldDB" id="A0AAP0HE03"/>
<name>A0AAP0HE03_9ASTR</name>
<dbReference type="Proteomes" id="UP001408789">
    <property type="component" value="Unassembled WGS sequence"/>
</dbReference>
<sequence>MEDEGRRKALKVNPAASSEMEETTVTGASSVTYPFFPSSPPPPNNDPSDYGFSKDTLIKCIRGKKKNIFIHRRPGAPDLPGEDRCPYVCITGDFPPLRLGVIPVDDSMTEAIKQSRAYKEAIANGLEVKLMGSSWEARLPACNDDHNRDQATH</sequence>
<gene>
    <name evidence="2" type="ORF">SSX86_000885</name>
</gene>
<feature type="compositionally biased region" description="Polar residues" evidence="1">
    <location>
        <begin position="23"/>
        <end position="32"/>
    </location>
</feature>
<feature type="region of interest" description="Disordered" evidence="1">
    <location>
        <begin position="1"/>
        <end position="51"/>
    </location>
</feature>
<organism evidence="2 3">
    <name type="scientific">Deinandra increscens subsp. villosa</name>
    <dbReference type="NCBI Taxonomy" id="3103831"/>
    <lineage>
        <taxon>Eukaryota</taxon>
        <taxon>Viridiplantae</taxon>
        <taxon>Streptophyta</taxon>
        <taxon>Embryophyta</taxon>
        <taxon>Tracheophyta</taxon>
        <taxon>Spermatophyta</taxon>
        <taxon>Magnoliopsida</taxon>
        <taxon>eudicotyledons</taxon>
        <taxon>Gunneridae</taxon>
        <taxon>Pentapetalae</taxon>
        <taxon>asterids</taxon>
        <taxon>campanulids</taxon>
        <taxon>Asterales</taxon>
        <taxon>Asteraceae</taxon>
        <taxon>Asteroideae</taxon>
        <taxon>Heliantheae alliance</taxon>
        <taxon>Madieae</taxon>
        <taxon>Madiinae</taxon>
        <taxon>Deinandra</taxon>
    </lineage>
</organism>
<reference evidence="2 3" key="1">
    <citation type="submission" date="2024-04" db="EMBL/GenBank/DDBJ databases">
        <title>The reference genome of an endangered Asteraceae, Deinandra increscens subsp. villosa, native to the Central Coast of California.</title>
        <authorList>
            <person name="Guilliams M."/>
            <person name="Hasenstab-Lehman K."/>
            <person name="Meyer R."/>
            <person name="Mcevoy S."/>
        </authorList>
    </citation>
    <scope>NUCLEOTIDE SEQUENCE [LARGE SCALE GENOMIC DNA]</scope>
    <source>
        <tissue evidence="2">Leaf</tissue>
    </source>
</reference>